<proteinExistence type="predicted"/>
<evidence type="ECO:0000313" key="2">
    <source>
        <dbReference type="Proteomes" id="UP001140949"/>
    </source>
</evidence>
<reference evidence="1" key="1">
    <citation type="journal article" date="2023" name="GigaByte">
        <title>Genome assembly of the bearded iris, Iris pallida Lam.</title>
        <authorList>
            <person name="Bruccoleri R.E."/>
            <person name="Oakeley E.J."/>
            <person name="Faust A.M.E."/>
            <person name="Altorfer M."/>
            <person name="Dessus-Babus S."/>
            <person name="Burckhardt D."/>
            <person name="Oertli M."/>
            <person name="Naumann U."/>
            <person name="Petersen F."/>
            <person name="Wong J."/>
        </authorList>
    </citation>
    <scope>NUCLEOTIDE SEQUENCE</scope>
    <source>
        <strain evidence="1">GSM-AAB239-AS_SAM_17_03QT</strain>
    </source>
</reference>
<dbReference type="Proteomes" id="UP001140949">
    <property type="component" value="Unassembled WGS sequence"/>
</dbReference>
<accession>A0AAX6FNC6</accession>
<comment type="caution">
    <text evidence="1">The sequence shown here is derived from an EMBL/GenBank/DDBJ whole genome shotgun (WGS) entry which is preliminary data.</text>
</comment>
<organism evidence="1 2">
    <name type="scientific">Iris pallida</name>
    <name type="common">Sweet iris</name>
    <dbReference type="NCBI Taxonomy" id="29817"/>
    <lineage>
        <taxon>Eukaryota</taxon>
        <taxon>Viridiplantae</taxon>
        <taxon>Streptophyta</taxon>
        <taxon>Embryophyta</taxon>
        <taxon>Tracheophyta</taxon>
        <taxon>Spermatophyta</taxon>
        <taxon>Magnoliopsida</taxon>
        <taxon>Liliopsida</taxon>
        <taxon>Asparagales</taxon>
        <taxon>Iridaceae</taxon>
        <taxon>Iridoideae</taxon>
        <taxon>Irideae</taxon>
        <taxon>Iris</taxon>
    </lineage>
</organism>
<protein>
    <submittedName>
        <fullName evidence="1">Uncharacterized protein</fullName>
    </submittedName>
</protein>
<keyword evidence="2" id="KW-1185">Reference proteome</keyword>
<gene>
    <name evidence="1" type="ORF">M6B38_409475</name>
</gene>
<dbReference type="AlphaFoldDB" id="A0AAX6FNC6"/>
<dbReference type="EMBL" id="JANAVB010027598">
    <property type="protein sequence ID" value="KAJ6817849.1"/>
    <property type="molecule type" value="Genomic_DNA"/>
</dbReference>
<sequence length="54" mass="6139">MTVLLHQRQQRCRGKFTPAISLTICDFILTAARQISVHTMDFSDVDVLPPSRSH</sequence>
<reference evidence="1" key="2">
    <citation type="submission" date="2023-04" db="EMBL/GenBank/DDBJ databases">
        <authorList>
            <person name="Bruccoleri R.E."/>
            <person name="Oakeley E.J."/>
            <person name="Faust A.-M."/>
            <person name="Dessus-Babus S."/>
            <person name="Altorfer M."/>
            <person name="Burckhardt D."/>
            <person name="Oertli M."/>
            <person name="Naumann U."/>
            <person name="Petersen F."/>
            <person name="Wong J."/>
        </authorList>
    </citation>
    <scope>NUCLEOTIDE SEQUENCE</scope>
    <source>
        <strain evidence="1">GSM-AAB239-AS_SAM_17_03QT</strain>
        <tissue evidence="1">Leaf</tissue>
    </source>
</reference>
<name>A0AAX6FNC6_IRIPA</name>
<evidence type="ECO:0000313" key="1">
    <source>
        <dbReference type="EMBL" id="KAJ6817849.1"/>
    </source>
</evidence>